<keyword evidence="1" id="KW-1133">Transmembrane helix</keyword>
<sequence>MRGEILGVERRRYWGSVPGTDSMAHARIARALFPLTLSLQDGPGPYLRWHLVWSGWAGLIGIVLSLAALAALARTRHQTLPQDLPAAALVTLTGPAGFLALMVVPVTRQA</sequence>
<name>A0A4R2RGD1_9RHOB</name>
<dbReference type="RefSeq" id="WP_132951226.1">
    <property type="nucleotide sequence ID" value="NZ_SLXU01000005.1"/>
</dbReference>
<comment type="caution">
    <text evidence="2">The sequence shown here is derived from an EMBL/GenBank/DDBJ whole genome shotgun (WGS) entry which is preliminary data.</text>
</comment>
<accession>A0A4R2RGD1</accession>
<evidence type="ECO:0000313" key="2">
    <source>
        <dbReference type="EMBL" id="TCP61449.1"/>
    </source>
</evidence>
<keyword evidence="1" id="KW-0812">Transmembrane</keyword>
<reference evidence="2 3" key="1">
    <citation type="submission" date="2019-03" db="EMBL/GenBank/DDBJ databases">
        <title>Genomic Encyclopedia of Type Strains, Phase IV (KMG-IV): sequencing the most valuable type-strain genomes for metagenomic binning, comparative biology and taxonomic classification.</title>
        <authorList>
            <person name="Goeker M."/>
        </authorList>
    </citation>
    <scope>NUCLEOTIDE SEQUENCE [LARGE SCALE GENOMIC DNA]</scope>
    <source>
        <strain evidence="2 3">DSM 24766</strain>
    </source>
</reference>
<dbReference type="AlphaFoldDB" id="A0A4R2RGD1"/>
<evidence type="ECO:0000313" key="3">
    <source>
        <dbReference type="Proteomes" id="UP000295050"/>
    </source>
</evidence>
<evidence type="ECO:0000256" key="1">
    <source>
        <dbReference type="SAM" id="Phobius"/>
    </source>
</evidence>
<gene>
    <name evidence="2" type="ORF">EV663_105167</name>
</gene>
<keyword evidence="3" id="KW-1185">Reference proteome</keyword>
<organism evidence="2 3">
    <name type="scientific">Rhodovulum bhavnagarense</name>
    <dbReference type="NCBI Taxonomy" id="992286"/>
    <lineage>
        <taxon>Bacteria</taxon>
        <taxon>Pseudomonadati</taxon>
        <taxon>Pseudomonadota</taxon>
        <taxon>Alphaproteobacteria</taxon>
        <taxon>Rhodobacterales</taxon>
        <taxon>Paracoccaceae</taxon>
        <taxon>Rhodovulum</taxon>
    </lineage>
</organism>
<feature type="transmembrane region" description="Helical" evidence="1">
    <location>
        <begin position="84"/>
        <end position="104"/>
    </location>
</feature>
<feature type="transmembrane region" description="Helical" evidence="1">
    <location>
        <begin position="51"/>
        <end position="72"/>
    </location>
</feature>
<dbReference type="EMBL" id="SLXU01000005">
    <property type="protein sequence ID" value="TCP61449.1"/>
    <property type="molecule type" value="Genomic_DNA"/>
</dbReference>
<dbReference type="Proteomes" id="UP000295050">
    <property type="component" value="Unassembled WGS sequence"/>
</dbReference>
<keyword evidence="1" id="KW-0472">Membrane</keyword>
<protein>
    <submittedName>
        <fullName evidence="2">Uncharacterized protein</fullName>
    </submittedName>
</protein>
<proteinExistence type="predicted"/>